<keyword evidence="2" id="KW-1185">Reference proteome</keyword>
<evidence type="ECO:0000313" key="1">
    <source>
        <dbReference type="EMBL" id="GBF40718.1"/>
    </source>
</evidence>
<comment type="caution">
    <text evidence="1">The sequence shown here is derived from an EMBL/GenBank/DDBJ whole genome shotgun (WGS) entry which is preliminary data.</text>
</comment>
<gene>
    <name evidence="1" type="ORF">LPTSP1_37360</name>
</gene>
<name>A0A2P2D7X6_9LEPT</name>
<accession>A0A2P2D7X6</accession>
<protein>
    <submittedName>
        <fullName evidence="1">Uncharacterized protein</fullName>
    </submittedName>
</protein>
<dbReference type="EMBL" id="BFAY01000014">
    <property type="protein sequence ID" value="GBF40718.1"/>
    <property type="molecule type" value="Genomic_DNA"/>
</dbReference>
<reference evidence="1 2" key="1">
    <citation type="submission" date="2018-02" db="EMBL/GenBank/DDBJ databases">
        <title>Novel Leptospira species isolated from soil and water in Japan.</title>
        <authorList>
            <person name="Nakao R."/>
            <person name="Masuzawa T."/>
        </authorList>
    </citation>
    <scope>NUCLEOTIDE SEQUENCE [LARGE SCALE GENOMIC DNA]</scope>
    <source>
        <strain evidence="1 2">E8</strain>
    </source>
</reference>
<proteinExistence type="predicted"/>
<sequence length="191" mass="21564">MVVRRNNASNLTNSNNNVTGKMRKSVIAIIGILTLQCLSYGKIKVLKDDFKNQTTFSLELYAYTNSISRGAKTLFVTLTKTVTEGSEPIIKCYLFSKFTDHDPPLASSAFFKLDDKKIKIELQNSKNSIEGYRFSSWNSYSAEVILTKELQNNLLNANSLSIRFYSGEFPYDADFSPSDLLVIKELIKSKL</sequence>
<dbReference type="Proteomes" id="UP000245076">
    <property type="component" value="Unassembled WGS sequence"/>
</dbReference>
<evidence type="ECO:0000313" key="2">
    <source>
        <dbReference type="Proteomes" id="UP000245076"/>
    </source>
</evidence>
<dbReference type="AlphaFoldDB" id="A0A2P2D7X6"/>
<organism evidence="1 2">
    <name type="scientific">Leptospira johnsonii</name>
    <dbReference type="NCBI Taxonomy" id="1917820"/>
    <lineage>
        <taxon>Bacteria</taxon>
        <taxon>Pseudomonadati</taxon>
        <taxon>Spirochaetota</taxon>
        <taxon>Spirochaetia</taxon>
        <taxon>Leptospirales</taxon>
        <taxon>Leptospiraceae</taxon>
        <taxon>Leptospira</taxon>
    </lineage>
</organism>